<organism evidence="6 7">
    <name type="scientific">Stomatobaculum longum</name>
    <dbReference type="NCBI Taxonomy" id="796942"/>
    <lineage>
        <taxon>Bacteria</taxon>
        <taxon>Bacillati</taxon>
        <taxon>Bacillota</taxon>
        <taxon>Clostridia</taxon>
        <taxon>Lachnospirales</taxon>
        <taxon>Lachnospiraceae</taxon>
        <taxon>Stomatobaculum</taxon>
    </lineage>
</organism>
<evidence type="ECO:0000256" key="3">
    <source>
        <dbReference type="ARBA" id="ARBA00022829"/>
    </source>
</evidence>
<dbReference type="OrthoDB" id="9806226at2"/>
<evidence type="ECO:0000256" key="1">
    <source>
        <dbReference type="ARBA" id="ARBA00022490"/>
    </source>
</evidence>
<accession>A0A930DBJ7</accession>
<feature type="coiled-coil region" evidence="5">
    <location>
        <begin position="30"/>
        <end position="57"/>
    </location>
</feature>
<gene>
    <name evidence="6" type="ORF">HMPREF9623_00569</name>
</gene>
<evidence type="ECO:0000256" key="2">
    <source>
        <dbReference type="ARBA" id="ARBA00022618"/>
    </source>
</evidence>
<dbReference type="GO" id="GO:0051301">
    <property type="term" value="P:cell division"/>
    <property type="evidence" value="ECO:0007669"/>
    <property type="project" value="UniProtKB-KW"/>
</dbReference>
<comment type="caution">
    <text evidence="6">The sequence shown here is derived from an EMBL/GenBank/DDBJ whole genome shotgun (WGS) entry which is preliminary data.</text>
</comment>
<dbReference type="GeneID" id="86940343"/>
<dbReference type="AlphaFoldDB" id="A0A930DBJ7"/>
<dbReference type="InterPro" id="IPR036390">
    <property type="entry name" value="WH_DNA-bd_sf"/>
</dbReference>
<keyword evidence="7" id="KW-1185">Reference proteome</keyword>
<dbReference type="PANTHER" id="PTHR34298">
    <property type="entry name" value="SEGREGATION AND CONDENSATION PROTEIN B"/>
    <property type="match status" value="1"/>
</dbReference>
<reference evidence="6 7" key="1">
    <citation type="submission" date="2011-10" db="EMBL/GenBank/DDBJ databases">
        <title>The Genome Sequence of Lachnospiraceae bacterium ACC2.</title>
        <authorList>
            <consortium name="The Broad Institute Genome Sequencing Platform"/>
            <person name="Earl A."/>
            <person name="Ward D."/>
            <person name="Feldgarden M."/>
            <person name="Gevers D."/>
            <person name="Sizova M."/>
            <person name="Hazen A."/>
            <person name="Epstein S."/>
            <person name="Young S.K."/>
            <person name="Zeng Q."/>
            <person name="Gargeya S."/>
            <person name="Fitzgerald M."/>
            <person name="Haas B."/>
            <person name="Abouelleil A."/>
            <person name="Alvarado L."/>
            <person name="Arachchi H.M."/>
            <person name="Berlin A."/>
            <person name="Brown A."/>
            <person name="Chapman S.B."/>
            <person name="Chen Z."/>
            <person name="Dunbar C."/>
            <person name="Freedman E."/>
            <person name="Gearin G."/>
            <person name="Goldberg J."/>
            <person name="Griggs A."/>
            <person name="Gujja S."/>
            <person name="Heiman D."/>
            <person name="Howarth C."/>
            <person name="Larson L."/>
            <person name="Lui A."/>
            <person name="MacDonald P.J.P."/>
            <person name="Montmayeur A."/>
            <person name="Murphy C."/>
            <person name="Neiman D."/>
            <person name="Pearson M."/>
            <person name="Priest M."/>
            <person name="Roberts A."/>
            <person name="Saif S."/>
            <person name="Shea T."/>
            <person name="Shenoy N."/>
            <person name="Sisk P."/>
            <person name="Stolte C."/>
            <person name="Sykes S."/>
            <person name="Wortman J."/>
            <person name="Nusbaum C."/>
            <person name="Birren B."/>
        </authorList>
    </citation>
    <scope>NUCLEOTIDE SEQUENCE [LARGE SCALE GENOMIC DNA]</scope>
    <source>
        <strain evidence="6 7">ACC2</strain>
    </source>
</reference>
<dbReference type="Gene3D" id="1.10.10.10">
    <property type="entry name" value="Winged helix-like DNA-binding domain superfamily/Winged helix DNA-binding domain"/>
    <property type="match status" value="2"/>
</dbReference>
<evidence type="ECO:0000256" key="5">
    <source>
        <dbReference type="SAM" id="Coils"/>
    </source>
</evidence>
<dbReference type="InterPro" id="IPR005234">
    <property type="entry name" value="ScpB_csome_segregation"/>
</dbReference>
<keyword evidence="5" id="KW-0175">Coiled coil</keyword>
<dbReference type="Proteomes" id="UP000018466">
    <property type="component" value="Unassembled WGS sequence"/>
</dbReference>
<keyword evidence="2" id="KW-0132">Cell division</keyword>
<dbReference type="EMBL" id="AGEL01000004">
    <property type="protein sequence ID" value="EHO17715.1"/>
    <property type="molecule type" value="Genomic_DNA"/>
</dbReference>
<evidence type="ECO:0000256" key="4">
    <source>
        <dbReference type="ARBA" id="ARBA00023306"/>
    </source>
</evidence>
<keyword evidence="3" id="KW-0159">Chromosome partition</keyword>
<dbReference type="GO" id="GO:0051304">
    <property type="term" value="P:chromosome separation"/>
    <property type="evidence" value="ECO:0007669"/>
    <property type="project" value="InterPro"/>
</dbReference>
<sequence>MTEAEMQRQEAVVEAVLFTMGKSVETSLLAAALECTAAEAEAAAERLAARYAEANRGVQLLRLENAWQLGTKREFYDALIRVAKEPRRQVLSQVVLETLAIIAYRQPVTKMEIAKIRGVSSDHAVNKLIEYGLIYEAGRLDAPGRPALFATTEEFLRRFGVDSRQDLPSVTPDQEAEIQEEVKRELNYRFGTEEGKLGEDSEDGD</sequence>
<dbReference type="SUPFAM" id="SSF46785">
    <property type="entry name" value="Winged helix' DNA-binding domain"/>
    <property type="match status" value="2"/>
</dbReference>
<evidence type="ECO:0000313" key="7">
    <source>
        <dbReference type="Proteomes" id="UP000018466"/>
    </source>
</evidence>
<dbReference type="RefSeq" id="WP_009532402.1">
    <property type="nucleotide sequence ID" value="NZ_CAUOLT010000062.1"/>
</dbReference>
<dbReference type="Pfam" id="PF04079">
    <property type="entry name" value="SMC_ScpB"/>
    <property type="match status" value="1"/>
</dbReference>
<keyword evidence="1" id="KW-0963">Cytoplasm</keyword>
<name>A0A930DBJ7_9FIRM</name>
<dbReference type="PANTHER" id="PTHR34298:SF2">
    <property type="entry name" value="SEGREGATION AND CONDENSATION PROTEIN B"/>
    <property type="match status" value="1"/>
</dbReference>
<protein>
    <submittedName>
        <fullName evidence="6">Segregation and condensation protein B</fullName>
    </submittedName>
</protein>
<keyword evidence="4" id="KW-0131">Cell cycle</keyword>
<dbReference type="PIRSF" id="PIRSF019345">
    <property type="entry name" value="ScpB"/>
    <property type="match status" value="1"/>
</dbReference>
<dbReference type="NCBIfam" id="TIGR00281">
    <property type="entry name" value="SMC-Scp complex subunit ScpB"/>
    <property type="match status" value="1"/>
</dbReference>
<evidence type="ECO:0000313" key="6">
    <source>
        <dbReference type="EMBL" id="EHO17715.1"/>
    </source>
</evidence>
<proteinExistence type="predicted"/>
<dbReference type="InterPro" id="IPR036388">
    <property type="entry name" value="WH-like_DNA-bd_sf"/>
</dbReference>